<evidence type="ECO:0000256" key="7">
    <source>
        <dbReference type="ARBA" id="ARBA00049047"/>
    </source>
</evidence>
<dbReference type="HAMAP" id="MF_00131">
    <property type="entry name" value="Trp_synth_alpha"/>
    <property type="match status" value="1"/>
</dbReference>
<evidence type="ECO:0000256" key="5">
    <source>
        <dbReference type="ARBA" id="ARBA00023141"/>
    </source>
</evidence>
<feature type="region of interest" description="Disordered" evidence="10">
    <location>
        <begin position="252"/>
        <end position="285"/>
    </location>
</feature>
<dbReference type="SUPFAM" id="SSF51366">
    <property type="entry name" value="Ribulose-phoshate binding barrel"/>
    <property type="match status" value="1"/>
</dbReference>
<gene>
    <name evidence="8 11" type="primary">trpA</name>
    <name evidence="11" type="ORF">ACFOX0_14490</name>
</gene>
<feature type="compositionally biased region" description="Basic and acidic residues" evidence="10">
    <location>
        <begin position="266"/>
        <end position="285"/>
    </location>
</feature>
<dbReference type="Pfam" id="PF00290">
    <property type="entry name" value="Trp_syntA"/>
    <property type="match status" value="1"/>
</dbReference>
<dbReference type="InterPro" id="IPR011060">
    <property type="entry name" value="RibuloseP-bd_barrel"/>
</dbReference>
<evidence type="ECO:0000313" key="11">
    <source>
        <dbReference type="EMBL" id="MFC4107131.1"/>
    </source>
</evidence>
<dbReference type="EC" id="4.2.1.20" evidence="8"/>
<evidence type="ECO:0000313" key="12">
    <source>
        <dbReference type="Proteomes" id="UP001595868"/>
    </source>
</evidence>
<comment type="similarity">
    <text evidence="8 9">Belongs to the TrpA family.</text>
</comment>
<dbReference type="CDD" id="cd04724">
    <property type="entry name" value="Tryptophan_synthase_alpha"/>
    <property type="match status" value="1"/>
</dbReference>
<dbReference type="EMBL" id="JBHSBN010000008">
    <property type="protein sequence ID" value="MFC4107131.1"/>
    <property type="molecule type" value="Genomic_DNA"/>
</dbReference>
<evidence type="ECO:0000256" key="3">
    <source>
        <dbReference type="ARBA" id="ARBA00022605"/>
    </source>
</evidence>
<dbReference type="InterPro" id="IPR002028">
    <property type="entry name" value="Trp_synthase_suA"/>
</dbReference>
<evidence type="ECO:0000256" key="8">
    <source>
        <dbReference type="HAMAP-Rule" id="MF_00131"/>
    </source>
</evidence>
<proteinExistence type="inferred from homology"/>
<evidence type="ECO:0000256" key="1">
    <source>
        <dbReference type="ARBA" id="ARBA00004733"/>
    </source>
</evidence>
<dbReference type="PANTHER" id="PTHR43406:SF1">
    <property type="entry name" value="TRYPTOPHAN SYNTHASE ALPHA CHAIN, CHLOROPLASTIC"/>
    <property type="match status" value="1"/>
</dbReference>
<name>A0ABV8KM82_9ACTN</name>
<dbReference type="InterPro" id="IPR013785">
    <property type="entry name" value="Aldolase_TIM"/>
</dbReference>
<keyword evidence="6 8" id="KW-0456">Lyase</keyword>
<comment type="function">
    <text evidence="8">The alpha subunit is responsible for the aldol cleavage of indoleglycerol phosphate to indole and glyceraldehyde 3-phosphate.</text>
</comment>
<organism evidence="11 12">
    <name type="scientific">Micromonospora zhanjiangensis</name>
    <dbReference type="NCBI Taxonomy" id="1522057"/>
    <lineage>
        <taxon>Bacteria</taxon>
        <taxon>Bacillati</taxon>
        <taxon>Actinomycetota</taxon>
        <taxon>Actinomycetes</taxon>
        <taxon>Micromonosporales</taxon>
        <taxon>Micromonosporaceae</taxon>
        <taxon>Micromonospora</taxon>
    </lineage>
</organism>
<evidence type="ECO:0000256" key="6">
    <source>
        <dbReference type="ARBA" id="ARBA00023239"/>
    </source>
</evidence>
<comment type="pathway">
    <text evidence="1 8">Amino-acid biosynthesis; L-tryptophan biosynthesis; L-tryptophan from chorismate: step 5/5.</text>
</comment>
<dbReference type="GO" id="GO:0004834">
    <property type="term" value="F:tryptophan synthase activity"/>
    <property type="evidence" value="ECO:0007669"/>
    <property type="project" value="UniProtKB-EC"/>
</dbReference>
<accession>A0ABV8KM82</accession>
<dbReference type="NCBIfam" id="TIGR00262">
    <property type="entry name" value="trpA"/>
    <property type="match status" value="1"/>
</dbReference>
<comment type="subunit">
    <text evidence="2 8">Tetramer of two alpha and two beta chains.</text>
</comment>
<keyword evidence="5 8" id="KW-0057">Aromatic amino acid biosynthesis</keyword>
<dbReference type="RefSeq" id="WP_377545707.1">
    <property type="nucleotide sequence ID" value="NZ_JBHSBN010000008.1"/>
</dbReference>
<evidence type="ECO:0000256" key="2">
    <source>
        <dbReference type="ARBA" id="ARBA00011270"/>
    </source>
</evidence>
<protein>
    <recommendedName>
        <fullName evidence="8">Tryptophan synthase alpha chain</fullName>
        <ecNumber evidence="8">4.2.1.20</ecNumber>
    </recommendedName>
</protein>
<comment type="caution">
    <text evidence="11">The sequence shown here is derived from an EMBL/GenBank/DDBJ whole genome shotgun (WGS) entry which is preliminary data.</text>
</comment>
<keyword evidence="3 8" id="KW-0028">Amino-acid biosynthesis</keyword>
<keyword evidence="4 8" id="KW-0822">Tryptophan biosynthesis</keyword>
<comment type="catalytic activity">
    <reaction evidence="7 8">
        <text>(1S,2R)-1-C-(indol-3-yl)glycerol 3-phosphate + L-serine = D-glyceraldehyde 3-phosphate + L-tryptophan + H2O</text>
        <dbReference type="Rhea" id="RHEA:10532"/>
        <dbReference type="ChEBI" id="CHEBI:15377"/>
        <dbReference type="ChEBI" id="CHEBI:33384"/>
        <dbReference type="ChEBI" id="CHEBI:57912"/>
        <dbReference type="ChEBI" id="CHEBI:58866"/>
        <dbReference type="ChEBI" id="CHEBI:59776"/>
        <dbReference type="EC" id="4.2.1.20"/>
    </reaction>
</comment>
<dbReference type="Proteomes" id="UP001595868">
    <property type="component" value="Unassembled WGS sequence"/>
</dbReference>
<evidence type="ECO:0000256" key="10">
    <source>
        <dbReference type="SAM" id="MobiDB-lite"/>
    </source>
</evidence>
<feature type="active site" description="Proton acceptor" evidence="8">
    <location>
        <position position="46"/>
    </location>
</feature>
<evidence type="ECO:0000256" key="4">
    <source>
        <dbReference type="ARBA" id="ARBA00022822"/>
    </source>
</evidence>
<evidence type="ECO:0000256" key="9">
    <source>
        <dbReference type="RuleBase" id="RU003662"/>
    </source>
</evidence>
<sequence length="285" mass="29017">MTLEQHLRDRRAAGRKLLMPYVTGGITPDWTDQLRAYADAGADLIEVGLPFSDPTVDGATIQRASDVALARGATPDGLLDELSRVDVGVPLVLSTYSNLALRTAEFCRSAAAAGTAGLIVPDLPVEEAAGLAAAAAAAGLDLALLASPATPSPRLRTVATASRGFVYAVSLMGTTGERMALAGSAAALATRLREVTDRPVLLGFGISTPAHAAEAARYADGVVVGAALMRQVLDGADAARVGAFVGTLRSALDTEHGGGNGSDGAIPRDRRGPGGEDPRGRVRAG</sequence>
<feature type="active site" description="Proton acceptor" evidence="8">
    <location>
        <position position="57"/>
    </location>
</feature>
<dbReference type="PANTHER" id="PTHR43406">
    <property type="entry name" value="TRYPTOPHAN SYNTHASE, ALPHA CHAIN"/>
    <property type="match status" value="1"/>
</dbReference>
<keyword evidence="12" id="KW-1185">Reference proteome</keyword>
<dbReference type="Gene3D" id="3.20.20.70">
    <property type="entry name" value="Aldolase class I"/>
    <property type="match status" value="1"/>
</dbReference>
<reference evidence="12" key="1">
    <citation type="journal article" date="2019" name="Int. J. Syst. Evol. Microbiol.">
        <title>The Global Catalogue of Microorganisms (GCM) 10K type strain sequencing project: providing services to taxonomists for standard genome sequencing and annotation.</title>
        <authorList>
            <consortium name="The Broad Institute Genomics Platform"/>
            <consortium name="The Broad Institute Genome Sequencing Center for Infectious Disease"/>
            <person name="Wu L."/>
            <person name="Ma J."/>
        </authorList>
    </citation>
    <scope>NUCLEOTIDE SEQUENCE [LARGE SCALE GENOMIC DNA]</scope>
    <source>
        <strain evidence="12">2902at01</strain>
    </source>
</reference>